<dbReference type="Proteomes" id="UP000014680">
    <property type="component" value="Unassembled WGS sequence"/>
</dbReference>
<dbReference type="VEuPathDB" id="AmoebaDB:EIN_281610"/>
<evidence type="ECO:0000313" key="5">
    <source>
        <dbReference type="EMBL" id="ELP85790.1"/>
    </source>
</evidence>
<sequence>MSDCTHGLGNTTECPKCKKQICVKCFCDSVKANGQCPICKEEVATSLLLELTGKSENGVSLKQLAPPFKAKKRNSMVVTDNLKVTEQSELSRRRSVYSDFSGLEMILESSYTPDASHDLFEKPDSSDFVTFTSEKGWDTKIIQTATYEKMIEIITRQDFEDSYFAECLIFGYSTFTTKESLMDILTKRMSPQKPEKMDWEVFVKTVLVPIRTKIVNFIRTWAKWRCADFMNENMSNKVDNIIQIHSEIKPQTAQFMSDYMKKLRVNYTKPIEQLDEGVDVRKNSEFDVLSAIFAFWYKDVAQQIMLMQYDLFRRIPVEELLSQGWMKKENKVITPNIVKMMQMTNSLSYKVQTTILSLSKLKHRIFAVEYFIKVAQEMKEIHNFDGFKSILAALNASPIFRLKDTFDGLSDEFKRTLSEFNDLVDYDSNFKKLREMTNVCKPPCVPFLGSTLGDLVFTKENEKSENGQLKLVNFFRVRMYGLMLKEIVMKQNSPPSFYVARDLENVIQRMRVNENEDTLFDISKTLEETRSGELSKENKKAISKGKEGAEKMWKKYNAFWKKNTKITVIGTK</sequence>
<dbReference type="Pfam" id="PF00618">
    <property type="entry name" value="RasGEF_N"/>
    <property type="match status" value="1"/>
</dbReference>
<reference evidence="5 6" key="1">
    <citation type="submission" date="2012-10" db="EMBL/GenBank/DDBJ databases">
        <authorList>
            <person name="Zafar N."/>
            <person name="Inman J."/>
            <person name="Hall N."/>
            <person name="Lorenzi H."/>
            <person name="Caler E."/>
        </authorList>
    </citation>
    <scope>NUCLEOTIDE SEQUENCE [LARGE SCALE GENOMIC DNA]</scope>
    <source>
        <strain evidence="5 6">IP1</strain>
    </source>
</reference>
<dbReference type="GO" id="GO:0005886">
    <property type="term" value="C:plasma membrane"/>
    <property type="evidence" value="ECO:0007669"/>
    <property type="project" value="TreeGrafter"/>
</dbReference>
<dbReference type="PROSITE" id="PS50212">
    <property type="entry name" value="RASGEF_NTER"/>
    <property type="match status" value="1"/>
</dbReference>
<dbReference type="RefSeq" id="XP_004185136.1">
    <property type="nucleotide sequence ID" value="XM_004185088.1"/>
</dbReference>
<dbReference type="Gene3D" id="1.20.870.10">
    <property type="entry name" value="Son of sevenless (SoS) protein Chain: S domain 1"/>
    <property type="match status" value="1"/>
</dbReference>
<evidence type="ECO:0000313" key="6">
    <source>
        <dbReference type="Proteomes" id="UP000014680"/>
    </source>
</evidence>
<keyword evidence="6" id="KW-1185">Reference proteome</keyword>
<dbReference type="PANTHER" id="PTHR23113">
    <property type="entry name" value="GUANINE NUCLEOTIDE EXCHANGE FACTOR"/>
    <property type="match status" value="1"/>
</dbReference>
<gene>
    <name evidence="5" type="ORF">EIN_281610</name>
</gene>
<proteinExistence type="predicted"/>
<dbReference type="InterPro" id="IPR001895">
    <property type="entry name" value="RASGEF_cat_dom"/>
</dbReference>
<organism evidence="5 6">
    <name type="scientific">Entamoeba invadens IP1</name>
    <dbReference type="NCBI Taxonomy" id="370355"/>
    <lineage>
        <taxon>Eukaryota</taxon>
        <taxon>Amoebozoa</taxon>
        <taxon>Evosea</taxon>
        <taxon>Archamoebae</taxon>
        <taxon>Mastigamoebida</taxon>
        <taxon>Entamoebidae</taxon>
        <taxon>Entamoeba</taxon>
    </lineage>
</organism>
<dbReference type="Gene3D" id="1.10.840.10">
    <property type="entry name" value="Ras guanine-nucleotide exchange factors catalytic domain"/>
    <property type="match status" value="1"/>
</dbReference>
<dbReference type="GO" id="GO:0007265">
    <property type="term" value="P:Ras protein signal transduction"/>
    <property type="evidence" value="ECO:0007669"/>
    <property type="project" value="TreeGrafter"/>
</dbReference>
<dbReference type="SUPFAM" id="SSF48366">
    <property type="entry name" value="Ras GEF"/>
    <property type="match status" value="1"/>
</dbReference>
<dbReference type="OrthoDB" id="546434at2759"/>
<dbReference type="PROSITE" id="PS50009">
    <property type="entry name" value="RASGEF_CAT"/>
    <property type="match status" value="1"/>
</dbReference>
<dbReference type="EMBL" id="KB207030">
    <property type="protein sequence ID" value="ELP85790.1"/>
    <property type="molecule type" value="Genomic_DNA"/>
</dbReference>
<dbReference type="InterPro" id="IPR036964">
    <property type="entry name" value="RASGEF_cat_dom_sf"/>
</dbReference>
<dbReference type="Pfam" id="PF00617">
    <property type="entry name" value="RasGEF"/>
    <property type="match status" value="1"/>
</dbReference>
<dbReference type="AlphaFoldDB" id="A0A0A1TWX6"/>
<dbReference type="InterPro" id="IPR000651">
    <property type="entry name" value="Ras-like_Gua-exchang_fac_N"/>
</dbReference>
<name>A0A0A1TWX6_ENTIV</name>
<evidence type="ECO:0000256" key="2">
    <source>
        <dbReference type="PROSITE-ProRule" id="PRU00168"/>
    </source>
</evidence>
<feature type="domain" description="N-terminal Ras-GEF" evidence="4">
    <location>
        <begin position="138"/>
        <end position="264"/>
    </location>
</feature>
<protein>
    <submittedName>
        <fullName evidence="5">Guanine nucleotide exchange factor, putative</fullName>
    </submittedName>
</protein>
<dbReference type="InterPro" id="IPR023578">
    <property type="entry name" value="Ras_GEF_dom_sf"/>
</dbReference>
<keyword evidence="1 2" id="KW-0344">Guanine-nucleotide releasing factor</keyword>
<dbReference type="PANTHER" id="PTHR23113:SF370">
    <property type="entry name" value="RAS GUANINE NUCLEOTIDE EXCHANGE FACTOR P"/>
    <property type="match status" value="1"/>
</dbReference>
<accession>A0A0A1TWX6</accession>
<dbReference type="InterPro" id="IPR008937">
    <property type="entry name" value="Ras-like_GEF"/>
</dbReference>
<dbReference type="CDD" id="cd00155">
    <property type="entry name" value="RasGEF"/>
    <property type="match status" value="1"/>
</dbReference>
<dbReference type="KEGG" id="eiv:EIN_281610"/>
<dbReference type="SMART" id="SM00147">
    <property type="entry name" value="RasGEF"/>
    <property type="match status" value="1"/>
</dbReference>
<dbReference type="GO" id="GO:0005085">
    <property type="term" value="F:guanyl-nucleotide exchange factor activity"/>
    <property type="evidence" value="ECO:0007669"/>
    <property type="project" value="UniProtKB-KW"/>
</dbReference>
<evidence type="ECO:0000259" key="4">
    <source>
        <dbReference type="PROSITE" id="PS50212"/>
    </source>
</evidence>
<evidence type="ECO:0000256" key="1">
    <source>
        <dbReference type="ARBA" id="ARBA00022658"/>
    </source>
</evidence>
<dbReference type="GeneID" id="14884830"/>
<evidence type="ECO:0000259" key="3">
    <source>
        <dbReference type="PROSITE" id="PS50009"/>
    </source>
</evidence>
<feature type="domain" description="Ras-GEF" evidence="3">
    <location>
        <begin position="296"/>
        <end position="529"/>
    </location>
</feature>